<organism evidence="2 3">
    <name type="scientific">Dendrobium catenatum</name>
    <dbReference type="NCBI Taxonomy" id="906689"/>
    <lineage>
        <taxon>Eukaryota</taxon>
        <taxon>Viridiplantae</taxon>
        <taxon>Streptophyta</taxon>
        <taxon>Embryophyta</taxon>
        <taxon>Tracheophyta</taxon>
        <taxon>Spermatophyta</taxon>
        <taxon>Magnoliopsida</taxon>
        <taxon>Liliopsida</taxon>
        <taxon>Asparagales</taxon>
        <taxon>Orchidaceae</taxon>
        <taxon>Epidendroideae</taxon>
        <taxon>Malaxideae</taxon>
        <taxon>Dendrobiinae</taxon>
        <taxon>Dendrobium</taxon>
    </lineage>
</organism>
<evidence type="ECO:0000313" key="3">
    <source>
        <dbReference type="Proteomes" id="UP000233837"/>
    </source>
</evidence>
<dbReference type="AlphaFoldDB" id="A0A2I0VA49"/>
<proteinExistence type="predicted"/>
<dbReference type="Proteomes" id="UP000233837">
    <property type="component" value="Unassembled WGS sequence"/>
</dbReference>
<feature type="region of interest" description="Disordered" evidence="1">
    <location>
        <begin position="1"/>
        <end position="160"/>
    </location>
</feature>
<reference evidence="2 3" key="1">
    <citation type="journal article" date="2016" name="Sci. Rep.">
        <title>The Dendrobium catenatum Lindl. genome sequence provides insights into polysaccharide synthase, floral development and adaptive evolution.</title>
        <authorList>
            <person name="Zhang G.Q."/>
            <person name="Xu Q."/>
            <person name="Bian C."/>
            <person name="Tsai W.C."/>
            <person name="Yeh C.M."/>
            <person name="Liu K.W."/>
            <person name="Yoshida K."/>
            <person name="Zhang L.S."/>
            <person name="Chang S.B."/>
            <person name="Chen F."/>
            <person name="Shi Y."/>
            <person name="Su Y.Y."/>
            <person name="Zhang Y.Q."/>
            <person name="Chen L.J."/>
            <person name="Yin Y."/>
            <person name="Lin M."/>
            <person name="Huang H."/>
            <person name="Deng H."/>
            <person name="Wang Z.W."/>
            <person name="Zhu S.L."/>
            <person name="Zhao X."/>
            <person name="Deng C."/>
            <person name="Niu S.C."/>
            <person name="Huang J."/>
            <person name="Wang M."/>
            <person name="Liu G.H."/>
            <person name="Yang H.J."/>
            <person name="Xiao X.J."/>
            <person name="Hsiao Y.Y."/>
            <person name="Wu W.L."/>
            <person name="Chen Y.Y."/>
            <person name="Mitsuda N."/>
            <person name="Ohme-Takagi M."/>
            <person name="Luo Y.B."/>
            <person name="Van de Peer Y."/>
            <person name="Liu Z.J."/>
        </authorList>
    </citation>
    <scope>NUCLEOTIDE SEQUENCE [LARGE SCALE GENOMIC DNA]</scope>
    <source>
        <tissue evidence="2">The whole plant</tissue>
    </source>
</reference>
<accession>A0A2I0VA49</accession>
<dbReference type="EMBL" id="KZ505177">
    <property type="protein sequence ID" value="PKU60301.1"/>
    <property type="molecule type" value="Genomic_DNA"/>
</dbReference>
<sequence length="189" mass="20991">MKKLTLQGMKLGFGPRGRKSSDLASGSDHTREVGNGLLGSVELPLDKARGSGSAVRLDVGQGDGSRKFASSSLARSRERELDPGGQTGFWLAAGRTNRGRRRGRRRDSPGLRLDSQMKKTERERSVRVPLGSCEIQKKGEGVGEQEKSEREREKLPMPDEKAFVRVNGIRYRERKPAKRRPVLQLPKIS</sequence>
<name>A0A2I0VA49_9ASPA</name>
<feature type="compositionally biased region" description="Basic and acidic residues" evidence="1">
    <location>
        <begin position="135"/>
        <end position="160"/>
    </location>
</feature>
<keyword evidence="3" id="KW-1185">Reference proteome</keyword>
<feature type="compositionally biased region" description="Basic and acidic residues" evidence="1">
    <location>
        <begin position="115"/>
        <end position="126"/>
    </location>
</feature>
<gene>
    <name evidence="2" type="ORF">MA16_Dca028629</name>
</gene>
<reference evidence="2 3" key="2">
    <citation type="journal article" date="2017" name="Nature">
        <title>The Apostasia genome and the evolution of orchids.</title>
        <authorList>
            <person name="Zhang G.Q."/>
            <person name="Liu K.W."/>
            <person name="Li Z."/>
            <person name="Lohaus R."/>
            <person name="Hsiao Y.Y."/>
            <person name="Niu S.C."/>
            <person name="Wang J.Y."/>
            <person name="Lin Y.C."/>
            <person name="Xu Q."/>
            <person name="Chen L.J."/>
            <person name="Yoshida K."/>
            <person name="Fujiwara S."/>
            <person name="Wang Z.W."/>
            <person name="Zhang Y.Q."/>
            <person name="Mitsuda N."/>
            <person name="Wang M."/>
            <person name="Liu G.H."/>
            <person name="Pecoraro L."/>
            <person name="Huang H.X."/>
            <person name="Xiao X.J."/>
            <person name="Lin M."/>
            <person name="Wu X.Y."/>
            <person name="Wu W.L."/>
            <person name="Chen Y.Y."/>
            <person name="Chang S.B."/>
            <person name="Sakamoto S."/>
            <person name="Ohme-Takagi M."/>
            <person name="Yagi M."/>
            <person name="Zeng S.J."/>
            <person name="Shen C.Y."/>
            <person name="Yeh C.M."/>
            <person name="Luo Y.B."/>
            <person name="Tsai W.C."/>
            <person name="Van de Peer Y."/>
            <person name="Liu Z.J."/>
        </authorList>
    </citation>
    <scope>NUCLEOTIDE SEQUENCE [LARGE SCALE GENOMIC DNA]</scope>
    <source>
        <tissue evidence="2">The whole plant</tissue>
    </source>
</reference>
<evidence type="ECO:0000313" key="2">
    <source>
        <dbReference type="EMBL" id="PKU60301.1"/>
    </source>
</evidence>
<protein>
    <submittedName>
        <fullName evidence="2">Uncharacterized protein</fullName>
    </submittedName>
</protein>
<evidence type="ECO:0000256" key="1">
    <source>
        <dbReference type="SAM" id="MobiDB-lite"/>
    </source>
</evidence>